<feature type="signal peptide" evidence="1">
    <location>
        <begin position="1"/>
        <end position="26"/>
    </location>
</feature>
<sequence length="198" mass="21176">MTKLPKSVRNGIVAVLLLCALPAAYAGCLQIVGNVHTVEPDLVYRSAQLGPAALQKLIDAHHIRSILNLRGTHRDAAWYRDETLVAAGSGVEEIAIGISADEEPSPETLARIEAAVRDAPKPLLIHCKSGADRSGLASAIYEYAVAGRPAAVADGQLSFFYGHFPWLISRTGAMDEAFVDFVQRREASRAFAAGDSQP</sequence>
<proteinExistence type="predicted"/>
<reference evidence="3 4" key="1">
    <citation type="submission" date="2021-03" db="EMBL/GenBank/DDBJ databases">
        <title>Whole genome sequence of Jiella sp. MQZ13P-4.</title>
        <authorList>
            <person name="Tuo L."/>
        </authorList>
    </citation>
    <scope>NUCLEOTIDE SEQUENCE [LARGE SCALE GENOMIC DNA]</scope>
    <source>
        <strain evidence="3 4">MQZ13P-4</strain>
    </source>
</reference>
<name>A0ABS3J3Q0_9HYPH</name>
<evidence type="ECO:0000256" key="1">
    <source>
        <dbReference type="SAM" id="SignalP"/>
    </source>
</evidence>
<organism evidence="3 4">
    <name type="scientific">Jiella sonneratiae</name>
    <dbReference type="NCBI Taxonomy" id="2816856"/>
    <lineage>
        <taxon>Bacteria</taxon>
        <taxon>Pseudomonadati</taxon>
        <taxon>Pseudomonadota</taxon>
        <taxon>Alphaproteobacteria</taxon>
        <taxon>Hyphomicrobiales</taxon>
        <taxon>Aurantimonadaceae</taxon>
        <taxon>Jiella</taxon>
    </lineage>
</organism>
<dbReference type="RefSeq" id="WP_207350929.1">
    <property type="nucleotide sequence ID" value="NZ_JAFMPY010000010.1"/>
</dbReference>
<evidence type="ECO:0000259" key="2">
    <source>
        <dbReference type="Pfam" id="PF22741"/>
    </source>
</evidence>
<dbReference type="PROSITE" id="PS00383">
    <property type="entry name" value="TYR_PHOSPHATASE_1"/>
    <property type="match status" value="1"/>
</dbReference>
<dbReference type="Pfam" id="PF22741">
    <property type="entry name" value="PTP-NADK"/>
    <property type="match status" value="1"/>
</dbReference>
<dbReference type="InterPro" id="IPR029021">
    <property type="entry name" value="Prot-tyrosine_phosphatase-like"/>
</dbReference>
<keyword evidence="1" id="KW-0732">Signal</keyword>
<evidence type="ECO:0000313" key="3">
    <source>
        <dbReference type="EMBL" id="MBO0904287.1"/>
    </source>
</evidence>
<dbReference type="InterPro" id="IPR016130">
    <property type="entry name" value="Tyr_Pase_AS"/>
</dbReference>
<dbReference type="InterPro" id="IPR055214">
    <property type="entry name" value="PTP-NADK"/>
</dbReference>
<comment type="caution">
    <text evidence="3">The sequence shown here is derived from an EMBL/GenBank/DDBJ whole genome shotgun (WGS) entry which is preliminary data.</text>
</comment>
<keyword evidence="4" id="KW-1185">Reference proteome</keyword>
<dbReference type="SUPFAM" id="SSF52799">
    <property type="entry name" value="(Phosphotyrosine protein) phosphatases II"/>
    <property type="match status" value="1"/>
</dbReference>
<dbReference type="Gene3D" id="3.90.190.10">
    <property type="entry name" value="Protein tyrosine phosphatase superfamily"/>
    <property type="match status" value="1"/>
</dbReference>
<accession>A0ABS3J3Q0</accession>
<feature type="domain" description="DSP-PTPase phosphatase fused to NAD+ Kinase" evidence="2">
    <location>
        <begin position="42"/>
        <end position="142"/>
    </location>
</feature>
<feature type="chain" id="PRO_5045560664" evidence="1">
    <location>
        <begin position="27"/>
        <end position="198"/>
    </location>
</feature>
<evidence type="ECO:0000313" key="4">
    <source>
        <dbReference type="Proteomes" id="UP000664288"/>
    </source>
</evidence>
<protein>
    <submittedName>
        <fullName evidence="3">Tyrosine-protein phosphatase</fullName>
    </submittedName>
</protein>
<dbReference type="Proteomes" id="UP000664288">
    <property type="component" value="Unassembled WGS sequence"/>
</dbReference>
<gene>
    <name evidence="3" type="ORF">J1C47_11600</name>
</gene>
<dbReference type="EMBL" id="JAFMPY010000010">
    <property type="protein sequence ID" value="MBO0904287.1"/>
    <property type="molecule type" value="Genomic_DNA"/>
</dbReference>